<accession>A0A8J3H6Y5</accession>
<dbReference type="PRINTS" id="PR00313">
    <property type="entry name" value="CABNDNGRPT"/>
</dbReference>
<reference evidence="3" key="1">
    <citation type="journal article" date="2014" name="Int. J. Syst. Evol. Microbiol.">
        <title>Complete genome sequence of Corynebacterium casei LMG S-19264T (=DSM 44701T), isolated from a smear-ripened cheese.</title>
        <authorList>
            <consortium name="US DOE Joint Genome Institute (JGI-PGF)"/>
            <person name="Walter F."/>
            <person name="Albersmeier A."/>
            <person name="Kalinowski J."/>
            <person name="Ruckert C."/>
        </authorList>
    </citation>
    <scope>NUCLEOTIDE SEQUENCE</scope>
    <source>
        <strain evidence="3">CGMCC 1.7081</strain>
    </source>
</reference>
<dbReference type="Proteomes" id="UP000611500">
    <property type="component" value="Unassembled WGS sequence"/>
</dbReference>
<comment type="subcellular location">
    <subcellularLocation>
        <location evidence="1">Secreted</location>
    </subcellularLocation>
</comment>
<comment type="caution">
    <text evidence="3">The sequence shown here is derived from an EMBL/GenBank/DDBJ whole genome shotgun (WGS) entry which is preliminary data.</text>
</comment>
<evidence type="ECO:0008006" key="5">
    <source>
        <dbReference type="Google" id="ProtNLM"/>
    </source>
</evidence>
<dbReference type="AlphaFoldDB" id="A0A8J3H6Y5"/>
<dbReference type="PROSITE" id="PS00330">
    <property type="entry name" value="HEMOLYSIN_CALCIUM"/>
    <property type="match status" value="3"/>
</dbReference>
<dbReference type="PANTHER" id="PTHR38340:SF1">
    <property type="entry name" value="S-LAYER PROTEIN"/>
    <property type="match status" value="1"/>
</dbReference>
<dbReference type="Pfam" id="PF00353">
    <property type="entry name" value="HemolysinCabind"/>
    <property type="match status" value="2"/>
</dbReference>
<dbReference type="InterPro" id="IPR050557">
    <property type="entry name" value="RTX_toxin/Mannuronan_C5-epim"/>
</dbReference>
<evidence type="ECO:0000313" key="3">
    <source>
        <dbReference type="EMBL" id="GHG92975.1"/>
    </source>
</evidence>
<dbReference type="RefSeq" id="WP_051312542.1">
    <property type="nucleotide sequence ID" value="NZ_BNAP01000010.1"/>
</dbReference>
<sequence>MALQPVTINLTSASSDLQQYLSDWEDGYTADNSGYFYPDGGASYSQWAAGDTSDSSSSAILSGDFTYGAPGGFNGYVDSLTFGNSLDGSSTTGFAQTEELEVVFDNTIEGTDTEFTEAIYVLSNHGTLDDQSAFGMVFSGFNSYFDTYGTTINGTGGADVIEAWAGNDTVFGGAGADYIDGGAGNDILRGQAGQDTLLGGAGDDALYGGAGRDTLDGGVGDDTLTGGNGADTFVFSGTDFGADVVTDFNAGSASSSVDLIELSTEAFADWSAVSAASAQVGSDVVISYDASNSITLLGVTLGDLDTGDFLFV</sequence>
<dbReference type="InterPro" id="IPR001343">
    <property type="entry name" value="Hemolysn_Ca-bd"/>
</dbReference>
<gene>
    <name evidence="3" type="ORF">GCM10010961_25150</name>
</gene>
<dbReference type="Gene3D" id="2.150.10.10">
    <property type="entry name" value="Serralysin-like metalloprotease, C-terminal"/>
    <property type="match status" value="2"/>
</dbReference>
<dbReference type="SUPFAM" id="SSF54621">
    <property type="entry name" value="Heme-binding protein A (HasA)"/>
    <property type="match status" value="1"/>
</dbReference>
<dbReference type="SUPFAM" id="SSF51120">
    <property type="entry name" value="beta-Roll"/>
    <property type="match status" value="1"/>
</dbReference>
<evidence type="ECO:0000313" key="4">
    <source>
        <dbReference type="Proteomes" id="UP000611500"/>
    </source>
</evidence>
<name>A0A8J3H6Y5_9RHOB</name>
<dbReference type="EMBL" id="BNAP01000010">
    <property type="protein sequence ID" value="GHG92975.1"/>
    <property type="molecule type" value="Genomic_DNA"/>
</dbReference>
<keyword evidence="4" id="KW-1185">Reference proteome</keyword>
<dbReference type="Gene3D" id="3.30.1500.10">
    <property type="entry name" value="Haem-binding HasA"/>
    <property type="match status" value="1"/>
</dbReference>
<dbReference type="InterPro" id="IPR036912">
    <property type="entry name" value="HasA_haem-bd_sf"/>
</dbReference>
<reference evidence="3" key="2">
    <citation type="submission" date="2020-09" db="EMBL/GenBank/DDBJ databases">
        <authorList>
            <person name="Sun Q."/>
            <person name="Zhou Y."/>
        </authorList>
    </citation>
    <scope>NUCLEOTIDE SEQUENCE</scope>
    <source>
        <strain evidence="3">CGMCC 1.7081</strain>
    </source>
</reference>
<dbReference type="InterPro" id="IPR011049">
    <property type="entry name" value="Serralysin-like_metalloprot_C"/>
</dbReference>
<dbReference type="PANTHER" id="PTHR38340">
    <property type="entry name" value="S-LAYER PROTEIN"/>
    <property type="match status" value="1"/>
</dbReference>
<evidence type="ECO:0000256" key="2">
    <source>
        <dbReference type="ARBA" id="ARBA00022525"/>
    </source>
</evidence>
<dbReference type="GO" id="GO:0005576">
    <property type="term" value="C:extracellular region"/>
    <property type="evidence" value="ECO:0007669"/>
    <property type="project" value="UniProtKB-SubCell"/>
</dbReference>
<dbReference type="GO" id="GO:0005509">
    <property type="term" value="F:calcium ion binding"/>
    <property type="evidence" value="ECO:0007669"/>
    <property type="project" value="InterPro"/>
</dbReference>
<organism evidence="3 4">
    <name type="scientific">Pseudodonghicola xiamenensis</name>
    <dbReference type="NCBI Taxonomy" id="337702"/>
    <lineage>
        <taxon>Bacteria</taxon>
        <taxon>Pseudomonadati</taxon>
        <taxon>Pseudomonadota</taxon>
        <taxon>Alphaproteobacteria</taxon>
        <taxon>Rhodobacterales</taxon>
        <taxon>Paracoccaceae</taxon>
        <taxon>Pseudodonghicola</taxon>
    </lineage>
</organism>
<dbReference type="InterPro" id="IPR018511">
    <property type="entry name" value="Hemolysin-typ_Ca-bd_CS"/>
</dbReference>
<evidence type="ECO:0000256" key="1">
    <source>
        <dbReference type="ARBA" id="ARBA00004613"/>
    </source>
</evidence>
<keyword evidence="2" id="KW-0964">Secreted</keyword>
<protein>
    <recommendedName>
        <fullName evidence="5">Hemolysin-type calcium-binding repeat-containing protein</fullName>
    </recommendedName>
</protein>
<proteinExistence type="predicted"/>